<evidence type="ECO:0000313" key="3">
    <source>
        <dbReference type="EMBL" id="RLN84083.1"/>
    </source>
</evidence>
<accession>A0A3R7KXR1</accession>
<gene>
    <name evidence="3" type="ORF">BBO99_00001605</name>
    <name evidence="2" type="ORF">JM18_001207</name>
</gene>
<dbReference type="Proteomes" id="UP000792063">
    <property type="component" value="Unassembled WGS sequence"/>
</dbReference>
<reference evidence="2" key="3">
    <citation type="submission" date="2020-06" db="EMBL/GenBank/DDBJ databases">
        <authorList>
            <person name="Studholme D.J."/>
        </authorList>
    </citation>
    <scope>NUCLEOTIDE SEQUENCE</scope>
    <source>
        <strain evidence="2">NZFS 3630</strain>
    </source>
</reference>
<evidence type="ECO:0000313" key="2">
    <source>
        <dbReference type="EMBL" id="KAG2531434.1"/>
    </source>
</evidence>
<protein>
    <submittedName>
        <fullName evidence="3">Uncharacterized protein</fullName>
    </submittedName>
</protein>
<comment type="caution">
    <text evidence="3">The sequence shown here is derived from an EMBL/GenBank/DDBJ whole genome shotgun (WGS) entry which is preliminary data.</text>
</comment>
<keyword evidence="4" id="KW-1185">Reference proteome</keyword>
<reference evidence="2" key="1">
    <citation type="journal article" date="2015" name="Genom Data">
        <title>Genome sequences of six Phytophthora species associated with forests in New Zealand.</title>
        <authorList>
            <person name="Studholme D.J."/>
            <person name="McDougal R.L."/>
            <person name="Sambles C."/>
            <person name="Hansen E."/>
            <person name="Hardy G."/>
            <person name="Grant M."/>
            <person name="Ganley R.J."/>
            <person name="Williams N.M."/>
        </authorList>
    </citation>
    <scope>NUCLEOTIDE SEQUENCE</scope>
    <source>
        <strain evidence="2">NZFS 3630</strain>
    </source>
</reference>
<dbReference type="EMBL" id="JPWU03000019">
    <property type="protein sequence ID" value="KAG2531434.1"/>
    <property type="molecule type" value="Genomic_DNA"/>
</dbReference>
<keyword evidence="1" id="KW-0472">Membrane</keyword>
<organism evidence="3 4">
    <name type="scientific">Phytophthora kernoviae</name>
    <dbReference type="NCBI Taxonomy" id="325452"/>
    <lineage>
        <taxon>Eukaryota</taxon>
        <taxon>Sar</taxon>
        <taxon>Stramenopiles</taxon>
        <taxon>Oomycota</taxon>
        <taxon>Peronosporomycetes</taxon>
        <taxon>Peronosporales</taxon>
        <taxon>Peronosporaceae</taxon>
        <taxon>Phytophthora</taxon>
    </lineage>
</organism>
<keyword evidence="1" id="KW-0812">Transmembrane</keyword>
<feature type="transmembrane region" description="Helical" evidence="1">
    <location>
        <begin position="53"/>
        <end position="74"/>
    </location>
</feature>
<evidence type="ECO:0000313" key="4">
    <source>
        <dbReference type="Proteomes" id="UP000285624"/>
    </source>
</evidence>
<dbReference type="AlphaFoldDB" id="A0A3R7KXR1"/>
<dbReference type="EMBL" id="MBDN02000023">
    <property type="protein sequence ID" value="RLN84083.1"/>
    <property type="molecule type" value="Genomic_DNA"/>
</dbReference>
<evidence type="ECO:0000256" key="1">
    <source>
        <dbReference type="SAM" id="Phobius"/>
    </source>
</evidence>
<keyword evidence="1" id="KW-1133">Transmembrane helix</keyword>
<dbReference type="Proteomes" id="UP000285624">
    <property type="component" value="Unassembled WGS sequence"/>
</dbReference>
<reference evidence="3 4" key="2">
    <citation type="submission" date="2018-07" db="EMBL/GenBank/DDBJ databases">
        <title>Genome sequencing of oomycete isolates from Chile give support for New Zealand origin for Phytophthora kernoviae and make available the first Nothophytophthora sp. genome.</title>
        <authorList>
            <person name="Studholme D.J."/>
            <person name="Sanfuentes E."/>
            <person name="Panda P."/>
            <person name="Hill R."/>
            <person name="Sambles C."/>
            <person name="Grant M."/>
            <person name="Williams N.M."/>
            <person name="Mcdougal R.L."/>
        </authorList>
    </citation>
    <scope>NUCLEOTIDE SEQUENCE [LARGE SCALE GENOMIC DNA]</scope>
    <source>
        <strain evidence="3">Chile4</strain>
    </source>
</reference>
<sequence length="79" mass="9453">MTSHQRVALDIWMCTKVKQKNDFQLRSHIRTGVKYQEYATYDLVRLIVDLIEVMTTLCMIIQGFAYMNFVYSMLLKRKL</sequence>
<name>A0A3R7KXR1_9STRA</name>
<proteinExistence type="predicted"/>